<organism evidence="1 2">
    <name type="scientific">Nephila pilipes</name>
    <name type="common">Giant wood spider</name>
    <name type="synonym">Nephila maculata</name>
    <dbReference type="NCBI Taxonomy" id="299642"/>
    <lineage>
        <taxon>Eukaryota</taxon>
        <taxon>Metazoa</taxon>
        <taxon>Ecdysozoa</taxon>
        <taxon>Arthropoda</taxon>
        <taxon>Chelicerata</taxon>
        <taxon>Arachnida</taxon>
        <taxon>Araneae</taxon>
        <taxon>Araneomorphae</taxon>
        <taxon>Entelegynae</taxon>
        <taxon>Araneoidea</taxon>
        <taxon>Nephilidae</taxon>
        <taxon>Nephila</taxon>
    </lineage>
</organism>
<evidence type="ECO:0000313" key="1">
    <source>
        <dbReference type="EMBL" id="GFU26705.1"/>
    </source>
</evidence>
<dbReference type="EMBL" id="BMAW01032666">
    <property type="protein sequence ID" value="GFU26705.1"/>
    <property type="molecule type" value="Genomic_DNA"/>
</dbReference>
<dbReference type="PANTHER" id="PTHR45913">
    <property type="entry name" value="EPM2A-INTERACTING PROTEIN 1"/>
    <property type="match status" value="1"/>
</dbReference>
<name>A0A8X6QQI0_NEPPI</name>
<dbReference type="Proteomes" id="UP000887013">
    <property type="component" value="Unassembled WGS sequence"/>
</dbReference>
<dbReference type="OrthoDB" id="6580598at2759"/>
<comment type="caution">
    <text evidence="1">The sequence shown here is derived from an EMBL/GenBank/DDBJ whole genome shotgun (WGS) entry which is preliminary data.</text>
</comment>
<protein>
    <submittedName>
        <fullName evidence="1">SCAN domain-containing protein 3</fullName>
    </submittedName>
</protein>
<keyword evidence="2" id="KW-1185">Reference proteome</keyword>
<dbReference type="PANTHER" id="PTHR45913:SF19">
    <property type="entry name" value="LOW QUALITY PROTEIN: ZINC FINGER BED DOMAIN-CONTAINING PROTEIN 5-LIKE"/>
    <property type="match status" value="1"/>
</dbReference>
<reference evidence="1" key="1">
    <citation type="submission" date="2020-08" db="EMBL/GenBank/DDBJ databases">
        <title>Multicomponent nature underlies the extraordinary mechanical properties of spider dragline silk.</title>
        <authorList>
            <person name="Kono N."/>
            <person name="Nakamura H."/>
            <person name="Mori M."/>
            <person name="Yoshida Y."/>
            <person name="Ohtoshi R."/>
            <person name="Malay A.D."/>
            <person name="Moran D.A.P."/>
            <person name="Tomita M."/>
            <person name="Numata K."/>
            <person name="Arakawa K."/>
        </authorList>
    </citation>
    <scope>NUCLEOTIDE SEQUENCE</scope>
</reference>
<sequence length="143" mass="16079">MVLGKDDKDVKDLLRSNISISRRIEERSEDIEMQLVEKLKTRKFLVPLDESALRDSEAVLITYVKCVDKGDFAEEMLFCKSLESTTSSKHIYNILKTYLNANNIPMKNITSCVEDEGPIMMGKKNGCLKSKNALCHSQGNSGS</sequence>
<accession>A0A8X6QQI0</accession>
<gene>
    <name evidence="1" type="primary">WH47_07713</name>
    <name evidence="1" type="ORF">NPIL_629021</name>
</gene>
<dbReference type="AlphaFoldDB" id="A0A8X6QQI0"/>
<evidence type="ECO:0000313" key="2">
    <source>
        <dbReference type="Proteomes" id="UP000887013"/>
    </source>
</evidence>
<proteinExistence type="predicted"/>